<feature type="region of interest" description="Disordered" evidence="1">
    <location>
        <begin position="105"/>
        <end position="153"/>
    </location>
</feature>
<accession>A0AAD3N9E7</accession>
<evidence type="ECO:0000313" key="4">
    <source>
        <dbReference type="Proteomes" id="UP001279410"/>
    </source>
</evidence>
<dbReference type="Proteomes" id="UP001279410">
    <property type="component" value="Unassembled WGS sequence"/>
</dbReference>
<evidence type="ECO:0000313" key="3">
    <source>
        <dbReference type="EMBL" id="GLD68636.1"/>
    </source>
</evidence>
<name>A0AAD3N9E7_LATJO</name>
<evidence type="ECO:0000256" key="2">
    <source>
        <dbReference type="SAM" id="Phobius"/>
    </source>
</evidence>
<dbReference type="AlphaFoldDB" id="A0AAD3N9E7"/>
<feature type="compositionally biased region" description="Basic and acidic residues" evidence="1">
    <location>
        <begin position="115"/>
        <end position="130"/>
    </location>
</feature>
<keyword evidence="4" id="KW-1185">Reference proteome</keyword>
<proteinExistence type="predicted"/>
<organism evidence="3 4">
    <name type="scientific">Lates japonicus</name>
    <name type="common">Japanese lates</name>
    <dbReference type="NCBI Taxonomy" id="270547"/>
    <lineage>
        <taxon>Eukaryota</taxon>
        <taxon>Metazoa</taxon>
        <taxon>Chordata</taxon>
        <taxon>Craniata</taxon>
        <taxon>Vertebrata</taxon>
        <taxon>Euteleostomi</taxon>
        <taxon>Actinopterygii</taxon>
        <taxon>Neopterygii</taxon>
        <taxon>Teleostei</taxon>
        <taxon>Neoteleostei</taxon>
        <taxon>Acanthomorphata</taxon>
        <taxon>Carangaria</taxon>
        <taxon>Carangaria incertae sedis</taxon>
        <taxon>Centropomidae</taxon>
        <taxon>Lates</taxon>
    </lineage>
</organism>
<keyword evidence="2" id="KW-0812">Transmembrane</keyword>
<comment type="caution">
    <text evidence="3">The sequence shown here is derived from an EMBL/GenBank/DDBJ whole genome shotgun (WGS) entry which is preliminary data.</text>
</comment>
<feature type="transmembrane region" description="Helical" evidence="2">
    <location>
        <begin position="16"/>
        <end position="37"/>
    </location>
</feature>
<gene>
    <name evidence="3" type="ORF">AKAME5_001994900</name>
</gene>
<keyword evidence="2" id="KW-0472">Membrane</keyword>
<sequence length="172" mass="18262">MVRTEDTTETLTGKHIIITVLTVLIPAASCFVLFLHLQLPVCPMSSDFLSCLPCTPGFQPHSLCPAACASQLLDQVLALYTSGGCRSGGEEEAPACCSKALTRSRGGSLRGVTKVNKESSPDSEGEDRAARSPTANHSPSYPSSGGGASCRTTSLRPESFLFRLGQKEEKRK</sequence>
<feature type="non-terminal residue" evidence="3">
    <location>
        <position position="172"/>
    </location>
</feature>
<protein>
    <submittedName>
        <fullName evidence="3">Leucine-rich repeat and calponin homology domain-containing protein 3 isoform X3</fullName>
    </submittedName>
</protein>
<dbReference type="EMBL" id="BRZM01000143">
    <property type="protein sequence ID" value="GLD68636.1"/>
    <property type="molecule type" value="Genomic_DNA"/>
</dbReference>
<evidence type="ECO:0000256" key="1">
    <source>
        <dbReference type="SAM" id="MobiDB-lite"/>
    </source>
</evidence>
<keyword evidence="2" id="KW-1133">Transmembrane helix</keyword>
<reference evidence="3" key="1">
    <citation type="submission" date="2022-08" db="EMBL/GenBank/DDBJ databases">
        <title>Genome sequencing of akame (Lates japonicus).</title>
        <authorList>
            <person name="Hashiguchi Y."/>
            <person name="Takahashi H."/>
        </authorList>
    </citation>
    <scope>NUCLEOTIDE SEQUENCE</scope>
    <source>
        <strain evidence="3">Kochi</strain>
    </source>
</reference>